<dbReference type="AlphaFoldDB" id="A0A559K5D0"/>
<organism evidence="1 2">
    <name type="scientific">Paenibacillus cremeus</name>
    <dbReference type="NCBI Taxonomy" id="2163881"/>
    <lineage>
        <taxon>Bacteria</taxon>
        <taxon>Bacillati</taxon>
        <taxon>Bacillota</taxon>
        <taxon>Bacilli</taxon>
        <taxon>Bacillales</taxon>
        <taxon>Paenibacillaceae</taxon>
        <taxon>Paenibacillus</taxon>
    </lineage>
</organism>
<reference evidence="1 2" key="1">
    <citation type="submission" date="2019-07" db="EMBL/GenBank/DDBJ databases">
        <authorList>
            <person name="Kim J."/>
        </authorList>
    </citation>
    <scope>NUCLEOTIDE SEQUENCE [LARGE SCALE GENOMIC DNA]</scope>
    <source>
        <strain evidence="1 2">JC52</strain>
    </source>
</reference>
<dbReference type="EMBL" id="VNJI01000039">
    <property type="protein sequence ID" value="TVY07303.1"/>
    <property type="molecule type" value="Genomic_DNA"/>
</dbReference>
<proteinExistence type="predicted"/>
<evidence type="ECO:0000313" key="1">
    <source>
        <dbReference type="EMBL" id="TVY07303.1"/>
    </source>
</evidence>
<dbReference type="Proteomes" id="UP000317036">
    <property type="component" value="Unassembled WGS sequence"/>
</dbReference>
<keyword evidence="2" id="KW-1185">Reference proteome</keyword>
<evidence type="ECO:0000313" key="2">
    <source>
        <dbReference type="Proteomes" id="UP000317036"/>
    </source>
</evidence>
<accession>A0A559K5D0</accession>
<dbReference type="OrthoDB" id="9910879at2"/>
<dbReference type="RefSeq" id="WP_144851975.1">
    <property type="nucleotide sequence ID" value="NZ_VNJI01000039.1"/>
</dbReference>
<protein>
    <submittedName>
        <fullName evidence="1">Uncharacterized protein</fullName>
    </submittedName>
</protein>
<comment type="caution">
    <text evidence="1">The sequence shown here is derived from an EMBL/GenBank/DDBJ whole genome shotgun (WGS) entry which is preliminary data.</text>
</comment>
<gene>
    <name evidence="1" type="ORF">FPZ49_24470</name>
</gene>
<name>A0A559K5D0_9BACL</name>
<sequence>MTNVRAFSCFYSSYEETGDPMKTIPSQGQGKATVDFIMANEDNEIVKCSFKKLFEYNGDMYVAVEDTTETMYILRVKDPFSNTPKLVELPKEHTLTIHNFYRCLIGERPLYAEPS</sequence>